<dbReference type="eggNOG" id="ENOG502T3RK">
    <property type="taxonomic scope" value="Eukaryota"/>
</dbReference>
<dbReference type="AlphaFoldDB" id="A7ARD0"/>
<sequence>MDSFGFGVLGDIFASGSGSAREEETASRPKASPRTEPVVDYTPPEIAAFQASTAQKTTKKYTGLSDALLPIKISQVLRCVSDENLKFVLYNNPVGSICLIGKATNIDKLASAIQFTLVDETGRIAVHYNYEGIFINDGDHVQVVGTVVLLTSENYYIDAQHVMILDLQKYNYEELLAYHNVSVAYAAYNLDLGAKLDLSKKHEGKIVHLPGHRQGSITVAELDSVELDAIYAHIVDPIERLIIKYLKKRQDTVAKRKELVACLSEQYVGKYIYSADDIRL</sequence>
<evidence type="ECO:0008006" key="4">
    <source>
        <dbReference type="Google" id="ProtNLM"/>
    </source>
</evidence>
<organism evidence="2 3">
    <name type="scientific">Babesia bovis</name>
    <dbReference type="NCBI Taxonomy" id="5865"/>
    <lineage>
        <taxon>Eukaryota</taxon>
        <taxon>Sar</taxon>
        <taxon>Alveolata</taxon>
        <taxon>Apicomplexa</taxon>
        <taxon>Aconoidasida</taxon>
        <taxon>Piroplasmida</taxon>
        <taxon>Babesiidae</taxon>
        <taxon>Babesia</taxon>
    </lineage>
</organism>
<comment type="caution">
    <text evidence="2">The sequence shown here is derived from an EMBL/GenBank/DDBJ whole genome shotgun (WGS) entry which is preliminary data.</text>
</comment>
<dbReference type="SUPFAM" id="SSF50249">
    <property type="entry name" value="Nucleic acid-binding proteins"/>
    <property type="match status" value="1"/>
</dbReference>
<keyword evidence="3" id="KW-1185">Reference proteome</keyword>
<gene>
    <name evidence="2" type="ORF">BBOV_IV007430</name>
</gene>
<dbReference type="GeneID" id="5478902"/>
<accession>A7ARD0</accession>
<dbReference type="Gene3D" id="2.40.50.140">
    <property type="entry name" value="Nucleic acid-binding proteins"/>
    <property type="match status" value="1"/>
</dbReference>
<evidence type="ECO:0000313" key="2">
    <source>
        <dbReference type="EMBL" id="EDO07098.1"/>
    </source>
</evidence>
<protein>
    <recommendedName>
        <fullName evidence="4">OB domain-containing protein</fullName>
    </recommendedName>
</protein>
<reference evidence="3" key="2">
    <citation type="journal article" date="2020" name="Data Brief">
        <title>Transcriptome dataset of Babesia bovis life stages within vertebrate and invertebrate hosts.</title>
        <authorList>
            <person name="Ueti M.W."/>
            <person name="Johnson W.C."/>
            <person name="Kappmeyer L.S."/>
            <person name="Herndon D.R."/>
            <person name="Mousel M.R."/>
            <person name="Reif K.E."/>
            <person name="Taus N.S."/>
            <person name="Ifeonu O.O."/>
            <person name="Silva J.C."/>
            <person name="Suarez C.E."/>
            <person name="Brayton K.A."/>
        </authorList>
    </citation>
    <scope>NUCLEOTIDE SEQUENCE [LARGE SCALE GENOMIC DNA]</scope>
</reference>
<name>A7ARD0_BABBO</name>
<feature type="region of interest" description="Disordered" evidence="1">
    <location>
        <begin position="17"/>
        <end position="39"/>
    </location>
</feature>
<reference evidence="2 3" key="1">
    <citation type="journal article" date="2007" name="PLoS Pathog.">
        <title>Genome sequence of Babesia bovis and comparative analysis of apicomplexan hemoprotozoa.</title>
        <authorList>
            <person name="Brayton K.A."/>
            <person name="Lau A.O.T."/>
            <person name="Herndon D.R."/>
            <person name="Hannick L."/>
            <person name="Kappmeyer L.S."/>
            <person name="Berens S.J."/>
            <person name="Bidwell S.L."/>
            <person name="Brown W.C."/>
            <person name="Crabtree J."/>
            <person name="Fadrosh D."/>
            <person name="Feldblum T."/>
            <person name="Forberger H.A."/>
            <person name="Haas B.J."/>
            <person name="Howell J.M."/>
            <person name="Khouri H."/>
            <person name="Koo H."/>
            <person name="Mann D.J."/>
            <person name="Norimine J."/>
            <person name="Paulsen I.T."/>
            <person name="Radune D."/>
            <person name="Ren Q."/>
            <person name="Smith R.K. Jr."/>
            <person name="Suarez C.E."/>
            <person name="White O."/>
            <person name="Wortman J.R."/>
            <person name="Knowles D.P. Jr."/>
            <person name="McElwain T.F."/>
            <person name="Nene V.M."/>
        </authorList>
    </citation>
    <scope>NUCLEOTIDE SEQUENCE [LARGE SCALE GENOMIC DNA]</scope>
    <source>
        <strain evidence="2">T2Bo</strain>
    </source>
</reference>
<dbReference type="InParanoid" id="A7ARD0"/>
<dbReference type="Proteomes" id="UP000002173">
    <property type="component" value="Unassembled WGS sequence"/>
</dbReference>
<evidence type="ECO:0000256" key="1">
    <source>
        <dbReference type="SAM" id="MobiDB-lite"/>
    </source>
</evidence>
<proteinExistence type="predicted"/>
<dbReference type="EMBL" id="AAXT01000002">
    <property type="protein sequence ID" value="EDO07098.1"/>
    <property type="molecule type" value="Genomic_DNA"/>
</dbReference>
<dbReference type="KEGG" id="bbo:BBOV_IV007430"/>
<dbReference type="VEuPathDB" id="PiroplasmaDB:BBOV_IV007430"/>
<reference evidence="3" key="3">
    <citation type="journal article" date="2021" name="Int. J. Parasitol.">
        <title>Comparative analysis of gene expression between Babesia bovis blood stages and kinetes allowed by improved genome annotation.</title>
        <authorList>
            <person name="Ueti M.W."/>
            <person name="Johnson W.C."/>
            <person name="Kappmeyer L.S."/>
            <person name="Herndon D.R."/>
            <person name="Mousel M.R."/>
            <person name="Reif K.E."/>
            <person name="Taus N.S."/>
            <person name="Ifeonu O.O."/>
            <person name="Silva J.C."/>
            <person name="Suarez C.E."/>
            <person name="Brayton K.A."/>
        </authorList>
    </citation>
    <scope>NUCLEOTIDE SEQUENCE [LARGE SCALE GENOMIC DNA]</scope>
</reference>
<dbReference type="InterPro" id="IPR012340">
    <property type="entry name" value="NA-bd_OB-fold"/>
</dbReference>
<evidence type="ECO:0000313" key="3">
    <source>
        <dbReference type="Proteomes" id="UP000002173"/>
    </source>
</evidence>
<dbReference type="OMA" id="YAAYNLD"/>